<dbReference type="AlphaFoldDB" id="A0A1A8VKK6"/>
<evidence type="ECO:0000256" key="1">
    <source>
        <dbReference type="SAM" id="MobiDB-lite"/>
    </source>
</evidence>
<sequence>MRWFSRGKALLLDFASRNTPRGVKALVVHSRYGILKKKMAGGQEDRQTGRQAKPESTLNRMRNAKISDTKNCPLERVAEKDIKNGKLDKQVCTH</sequence>
<dbReference type="Proteomes" id="UP000078546">
    <property type="component" value="Unassembled WGS sequence"/>
</dbReference>
<evidence type="ECO:0000313" key="3">
    <source>
        <dbReference type="Proteomes" id="UP000078546"/>
    </source>
</evidence>
<reference evidence="3" key="1">
    <citation type="submission" date="2016-05" db="EMBL/GenBank/DDBJ databases">
        <authorList>
            <person name="Naeem Raeece"/>
        </authorList>
    </citation>
    <scope>NUCLEOTIDE SEQUENCE [LARGE SCALE GENOMIC DNA]</scope>
</reference>
<evidence type="ECO:0000313" key="2">
    <source>
        <dbReference type="EMBL" id="SBS81088.1"/>
    </source>
</evidence>
<dbReference type="EMBL" id="FLQV01000091">
    <property type="protein sequence ID" value="SBS81088.1"/>
    <property type="molecule type" value="Genomic_DNA"/>
</dbReference>
<organism evidence="2 3">
    <name type="scientific">Plasmodium ovale curtisi</name>
    <dbReference type="NCBI Taxonomy" id="864141"/>
    <lineage>
        <taxon>Eukaryota</taxon>
        <taxon>Sar</taxon>
        <taxon>Alveolata</taxon>
        <taxon>Apicomplexa</taxon>
        <taxon>Aconoidasida</taxon>
        <taxon>Haemosporida</taxon>
        <taxon>Plasmodiidae</taxon>
        <taxon>Plasmodium</taxon>
        <taxon>Plasmodium (Plasmodium)</taxon>
    </lineage>
</organism>
<name>A0A1A8VKK6_PLAOA</name>
<feature type="region of interest" description="Disordered" evidence="1">
    <location>
        <begin position="38"/>
        <end position="58"/>
    </location>
</feature>
<gene>
    <name evidence="2" type="ORF">POVCU1_004620</name>
</gene>
<protein>
    <submittedName>
        <fullName evidence="2">Uncharacterized protein</fullName>
    </submittedName>
</protein>
<accession>A0A1A8VKK6</accession>
<proteinExistence type="predicted"/>